<dbReference type="Proteomes" id="UP001187192">
    <property type="component" value="Unassembled WGS sequence"/>
</dbReference>
<keyword evidence="2" id="KW-1185">Reference proteome</keyword>
<dbReference type="AlphaFoldDB" id="A0AA87ZYM4"/>
<sequence>MYCWLSFMNPEQITVRLVALVRKAFPIPQLDPCLCCLSRTILAMHHVLADNSTVAQHTTFTTLHHLTPDTHCLLLCLSLFLSWRRLSPFGRTDTVLTTCTGTNSYLCPSTQIRGACGTRSVEVRHQYTLSMFTHRDHSEYNPSRSPEHPDPYVMPINRGLASPFKYGQFFLAKALPPYLLISVITDLSIIVLVADTPLASPLLRRASFLQVTRRRVTVQDQPRQVITLGVVSKVFGINILALEGGPHAFLETTS</sequence>
<evidence type="ECO:0000313" key="2">
    <source>
        <dbReference type="Proteomes" id="UP001187192"/>
    </source>
</evidence>
<reference evidence="1" key="1">
    <citation type="submission" date="2023-07" db="EMBL/GenBank/DDBJ databases">
        <title>draft genome sequence of fig (Ficus carica).</title>
        <authorList>
            <person name="Takahashi T."/>
            <person name="Nishimura K."/>
        </authorList>
    </citation>
    <scope>NUCLEOTIDE SEQUENCE</scope>
</reference>
<organism evidence="1 2">
    <name type="scientific">Ficus carica</name>
    <name type="common">Common fig</name>
    <dbReference type="NCBI Taxonomy" id="3494"/>
    <lineage>
        <taxon>Eukaryota</taxon>
        <taxon>Viridiplantae</taxon>
        <taxon>Streptophyta</taxon>
        <taxon>Embryophyta</taxon>
        <taxon>Tracheophyta</taxon>
        <taxon>Spermatophyta</taxon>
        <taxon>Magnoliopsida</taxon>
        <taxon>eudicotyledons</taxon>
        <taxon>Gunneridae</taxon>
        <taxon>Pentapetalae</taxon>
        <taxon>rosids</taxon>
        <taxon>fabids</taxon>
        <taxon>Rosales</taxon>
        <taxon>Moraceae</taxon>
        <taxon>Ficeae</taxon>
        <taxon>Ficus</taxon>
    </lineage>
</organism>
<gene>
    <name evidence="1" type="ORF">TIFTF001_015418</name>
</gene>
<protein>
    <submittedName>
        <fullName evidence="1">Uncharacterized protein</fullName>
    </submittedName>
</protein>
<name>A0AA87ZYM4_FICCA</name>
<dbReference type="EMBL" id="BTGU01000022">
    <property type="protein sequence ID" value="GMN46244.1"/>
    <property type="molecule type" value="Genomic_DNA"/>
</dbReference>
<comment type="caution">
    <text evidence="1">The sequence shown here is derived from an EMBL/GenBank/DDBJ whole genome shotgun (WGS) entry which is preliminary data.</text>
</comment>
<evidence type="ECO:0000313" key="1">
    <source>
        <dbReference type="EMBL" id="GMN46244.1"/>
    </source>
</evidence>
<proteinExistence type="predicted"/>
<accession>A0AA87ZYM4</accession>